<keyword evidence="6" id="KW-1185">Reference proteome</keyword>
<gene>
    <name evidence="5" type="ORF">SAMN05216548_103160</name>
</gene>
<dbReference type="GO" id="GO:0015808">
    <property type="term" value="P:L-alanine transport"/>
    <property type="evidence" value="ECO:0007669"/>
    <property type="project" value="TreeGrafter"/>
</dbReference>
<dbReference type="InterPro" id="IPR051120">
    <property type="entry name" value="ABC_AA/LPS_Transport"/>
</dbReference>
<dbReference type="Gene3D" id="3.40.50.300">
    <property type="entry name" value="P-loop containing nucleotide triphosphate hydrolases"/>
    <property type="match status" value="1"/>
</dbReference>
<evidence type="ECO:0000313" key="6">
    <source>
        <dbReference type="Proteomes" id="UP000199647"/>
    </source>
</evidence>
<dbReference type="GO" id="GO:0005304">
    <property type="term" value="F:L-valine transmembrane transporter activity"/>
    <property type="evidence" value="ECO:0007669"/>
    <property type="project" value="TreeGrafter"/>
</dbReference>
<dbReference type="GO" id="GO:0005524">
    <property type="term" value="F:ATP binding"/>
    <property type="evidence" value="ECO:0007669"/>
    <property type="project" value="UniProtKB-KW"/>
</dbReference>
<dbReference type="GO" id="GO:0016887">
    <property type="term" value="F:ATP hydrolysis activity"/>
    <property type="evidence" value="ECO:0007669"/>
    <property type="project" value="InterPro"/>
</dbReference>
<evidence type="ECO:0000313" key="5">
    <source>
        <dbReference type="EMBL" id="SEQ24463.1"/>
    </source>
</evidence>
<dbReference type="PANTHER" id="PTHR45772:SF7">
    <property type="entry name" value="AMINO ACID ABC TRANSPORTER ATP-BINDING PROTEIN"/>
    <property type="match status" value="1"/>
</dbReference>
<dbReference type="GO" id="GO:0042941">
    <property type="term" value="P:D-alanine transmembrane transport"/>
    <property type="evidence" value="ECO:0007669"/>
    <property type="project" value="TreeGrafter"/>
</dbReference>
<protein>
    <submittedName>
        <fullName evidence="5">Amino acid/amide ABC transporter ATP-binding protein 1, HAAT family</fullName>
    </submittedName>
</protein>
<reference evidence="5 6" key="1">
    <citation type="submission" date="2016-10" db="EMBL/GenBank/DDBJ databases">
        <authorList>
            <person name="de Groot N.N."/>
        </authorList>
    </citation>
    <scope>NUCLEOTIDE SEQUENCE [LARGE SCALE GENOMIC DNA]</scope>
    <source>
        <strain evidence="5 6">A52C2</strain>
    </source>
</reference>
<dbReference type="Proteomes" id="UP000199647">
    <property type="component" value="Unassembled WGS sequence"/>
</dbReference>
<evidence type="ECO:0000256" key="3">
    <source>
        <dbReference type="ARBA" id="ARBA00022840"/>
    </source>
</evidence>
<dbReference type="GO" id="GO:1903805">
    <property type="term" value="P:L-valine import across plasma membrane"/>
    <property type="evidence" value="ECO:0007669"/>
    <property type="project" value="TreeGrafter"/>
</dbReference>
<proteinExistence type="predicted"/>
<evidence type="ECO:0000256" key="2">
    <source>
        <dbReference type="ARBA" id="ARBA00022741"/>
    </source>
</evidence>
<dbReference type="CDD" id="cd03219">
    <property type="entry name" value="ABC_Mj1267_LivG_branched"/>
    <property type="match status" value="1"/>
</dbReference>
<dbReference type="GO" id="GO:0015192">
    <property type="term" value="F:L-phenylalanine transmembrane transporter activity"/>
    <property type="evidence" value="ECO:0007669"/>
    <property type="project" value="TreeGrafter"/>
</dbReference>
<organism evidence="5 6">
    <name type="scientific">Faunimonas pinastri</name>
    <dbReference type="NCBI Taxonomy" id="1855383"/>
    <lineage>
        <taxon>Bacteria</taxon>
        <taxon>Pseudomonadati</taxon>
        <taxon>Pseudomonadota</taxon>
        <taxon>Alphaproteobacteria</taxon>
        <taxon>Hyphomicrobiales</taxon>
        <taxon>Afifellaceae</taxon>
        <taxon>Faunimonas</taxon>
    </lineage>
</organism>
<dbReference type="InterPro" id="IPR027417">
    <property type="entry name" value="P-loop_NTPase"/>
</dbReference>
<dbReference type="InterPro" id="IPR003593">
    <property type="entry name" value="AAA+_ATPase"/>
</dbReference>
<dbReference type="InterPro" id="IPR032823">
    <property type="entry name" value="BCA_ABC_TP_C"/>
</dbReference>
<dbReference type="Pfam" id="PF12399">
    <property type="entry name" value="BCA_ABC_TP_C"/>
    <property type="match status" value="1"/>
</dbReference>
<accession>A0A1H9EGS0</accession>
<dbReference type="GO" id="GO:1903806">
    <property type="term" value="P:L-isoleucine import across plasma membrane"/>
    <property type="evidence" value="ECO:0007669"/>
    <property type="project" value="TreeGrafter"/>
</dbReference>
<feature type="domain" description="ABC transporter" evidence="4">
    <location>
        <begin position="18"/>
        <end position="253"/>
    </location>
</feature>
<dbReference type="GO" id="GO:0005886">
    <property type="term" value="C:plasma membrane"/>
    <property type="evidence" value="ECO:0007669"/>
    <property type="project" value="TreeGrafter"/>
</dbReference>
<evidence type="ECO:0000259" key="4">
    <source>
        <dbReference type="PROSITE" id="PS50893"/>
    </source>
</evidence>
<dbReference type="SMART" id="SM00382">
    <property type="entry name" value="AAA"/>
    <property type="match status" value="1"/>
</dbReference>
<dbReference type="SUPFAM" id="SSF52540">
    <property type="entry name" value="P-loop containing nucleoside triphosphate hydrolases"/>
    <property type="match status" value="1"/>
</dbReference>
<dbReference type="STRING" id="1855383.SAMN05216548_103160"/>
<dbReference type="InterPro" id="IPR003439">
    <property type="entry name" value="ABC_transporter-like_ATP-bd"/>
</dbReference>
<keyword evidence="3 5" id="KW-0067">ATP-binding</keyword>
<dbReference type="GO" id="GO:0015188">
    <property type="term" value="F:L-isoleucine transmembrane transporter activity"/>
    <property type="evidence" value="ECO:0007669"/>
    <property type="project" value="TreeGrafter"/>
</dbReference>
<dbReference type="AlphaFoldDB" id="A0A1H9EGS0"/>
<evidence type="ECO:0000256" key="1">
    <source>
        <dbReference type="ARBA" id="ARBA00022448"/>
    </source>
</evidence>
<keyword evidence="2" id="KW-0547">Nucleotide-binding</keyword>
<sequence length="256" mass="28001">MSAPGENAAGATTRIPILQAEGITKRFSGLVSVNRVSFEMYENEILGLIGPNGAGKTTLVNMISGTLKPSDGELRFEGQPIDALPPYQRAHLGICRTFQVMKPFPGMSVLENVTVGALFGRGGEKVMAKARRSAREWIDFTGLSHRVDARADSLGGPDRKRLEFAKALAMEPKLLLLDEVMAGLNAVEVEEVIELIKKMRERGVTILVIEHVIKAIRSLSDRVLVLHHGEKIAEGDPAAVLEDPRVVEAYLGRRRQ</sequence>
<dbReference type="EMBL" id="FOFG01000003">
    <property type="protein sequence ID" value="SEQ24463.1"/>
    <property type="molecule type" value="Genomic_DNA"/>
</dbReference>
<dbReference type="PANTHER" id="PTHR45772">
    <property type="entry name" value="CONSERVED COMPONENT OF ABC TRANSPORTER FOR NATURAL AMINO ACIDS-RELATED"/>
    <property type="match status" value="1"/>
</dbReference>
<keyword evidence="1" id="KW-0813">Transport</keyword>
<dbReference type="Pfam" id="PF00005">
    <property type="entry name" value="ABC_tran"/>
    <property type="match status" value="1"/>
</dbReference>
<dbReference type="PROSITE" id="PS50893">
    <property type="entry name" value="ABC_TRANSPORTER_2"/>
    <property type="match status" value="1"/>
</dbReference>
<name>A0A1H9EGS0_9HYPH</name>